<protein>
    <submittedName>
        <fullName evidence="1">Uncharacterized protein</fullName>
    </submittedName>
</protein>
<gene>
    <name evidence="1" type="ORF">LCGC14_1721010</name>
</gene>
<proteinExistence type="predicted"/>
<comment type="caution">
    <text evidence="1">The sequence shown here is derived from an EMBL/GenBank/DDBJ whole genome shotgun (WGS) entry which is preliminary data.</text>
</comment>
<organism evidence="1">
    <name type="scientific">marine sediment metagenome</name>
    <dbReference type="NCBI Taxonomy" id="412755"/>
    <lineage>
        <taxon>unclassified sequences</taxon>
        <taxon>metagenomes</taxon>
        <taxon>ecological metagenomes</taxon>
    </lineage>
</organism>
<name>A0A0F9HCI5_9ZZZZ</name>
<accession>A0A0F9HCI5</accession>
<sequence length="123" mass="13717">MPEVKVIAEYKCPKCNGWWPRLIRFFLRKPSLRTITGEAIQPYKDAGKIPQDAEVASRTLRLPLVQPSSVALTFPVMQLCFDHCLKCGKEHLVKAVVVEAPLTFKTQSGQNPLGQMPPGFPQG</sequence>
<dbReference type="EMBL" id="LAZR01015487">
    <property type="protein sequence ID" value="KKM11315.1"/>
    <property type="molecule type" value="Genomic_DNA"/>
</dbReference>
<reference evidence="1" key="1">
    <citation type="journal article" date="2015" name="Nature">
        <title>Complex archaea that bridge the gap between prokaryotes and eukaryotes.</title>
        <authorList>
            <person name="Spang A."/>
            <person name="Saw J.H."/>
            <person name="Jorgensen S.L."/>
            <person name="Zaremba-Niedzwiedzka K."/>
            <person name="Martijn J."/>
            <person name="Lind A.E."/>
            <person name="van Eijk R."/>
            <person name="Schleper C."/>
            <person name="Guy L."/>
            <person name="Ettema T.J."/>
        </authorList>
    </citation>
    <scope>NUCLEOTIDE SEQUENCE</scope>
</reference>
<evidence type="ECO:0000313" key="1">
    <source>
        <dbReference type="EMBL" id="KKM11315.1"/>
    </source>
</evidence>
<dbReference type="AlphaFoldDB" id="A0A0F9HCI5"/>